<proteinExistence type="predicted"/>
<dbReference type="WBParaSite" id="ALUE_0000266701-mRNA-1">
    <property type="protein sequence ID" value="ALUE_0000266701-mRNA-1"/>
    <property type="gene ID" value="ALUE_0000266701"/>
</dbReference>
<sequence length="92" mass="10709">MRQEYTVALKKMLMSFVIFIQIEDFSGRFDIVSDAHKPYLPFERDSAMDCRRNRSIDNPIRCFLAGDYRANEQVTLHLLFPVLSALTTIYAS</sequence>
<dbReference type="InterPro" id="IPR037120">
    <property type="entry name" value="Haem_peroxidase_sf_animal"/>
</dbReference>
<evidence type="ECO:0000313" key="1">
    <source>
        <dbReference type="Proteomes" id="UP000036681"/>
    </source>
</evidence>
<evidence type="ECO:0000313" key="2">
    <source>
        <dbReference type="WBParaSite" id="ALUE_0000266701-mRNA-1"/>
    </source>
</evidence>
<dbReference type="Proteomes" id="UP000036681">
    <property type="component" value="Unplaced"/>
</dbReference>
<accession>A0A0M3HMC2</accession>
<keyword evidence="1" id="KW-1185">Reference proteome</keyword>
<dbReference type="Gene3D" id="1.10.640.10">
    <property type="entry name" value="Haem peroxidase domain superfamily, animal type"/>
    <property type="match status" value="1"/>
</dbReference>
<reference evidence="2" key="1">
    <citation type="submission" date="2017-02" db="UniProtKB">
        <authorList>
            <consortium name="WormBaseParasite"/>
        </authorList>
    </citation>
    <scope>IDENTIFICATION</scope>
</reference>
<name>A0A0M3HMC2_ASCLU</name>
<protein>
    <submittedName>
        <fullName evidence="2">Secreted protein</fullName>
    </submittedName>
</protein>
<organism evidence="1 2">
    <name type="scientific">Ascaris lumbricoides</name>
    <name type="common">Giant roundworm</name>
    <dbReference type="NCBI Taxonomy" id="6252"/>
    <lineage>
        <taxon>Eukaryota</taxon>
        <taxon>Metazoa</taxon>
        <taxon>Ecdysozoa</taxon>
        <taxon>Nematoda</taxon>
        <taxon>Chromadorea</taxon>
        <taxon>Rhabditida</taxon>
        <taxon>Spirurina</taxon>
        <taxon>Ascaridomorpha</taxon>
        <taxon>Ascaridoidea</taxon>
        <taxon>Ascarididae</taxon>
        <taxon>Ascaris</taxon>
    </lineage>
</organism>
<dbReference type="Pfam" id="PF03098">
    <property type="entry name" value="An_peroxidase"/>
    <property type="match status" value="1"/>
</dbReference>
<dbReference type="AlphaFoldDB" id="A0A0M3HMC2"/>
<dbReference type="InterPro" id="IPR019791">
    <property type="entry name" value="Haem_peroxidase_animal"/>
</dbReference>